<dbReference type="GO" id="GO:0005524">
    <property type="term" value="F:ATP binding"/>
    <property type="evidence" value="ECO:0007669"/>
    <property type="project" value="UniProtKB-KW"/>
</dbReference>
<dbReference type="Gene3D" id="2.40.100.10">
    <property type="entry name" value="Cyclophilin-like"/>
    <property type="match status" value="1"/>
</dbReference>
<dbReference type="InterPro" id="IPR052708">
    <property type="entry name" value="PxpC"/>
</dbReference>
<protein>
    <submittedName>
        <fullName evidence="5">Biotin-dependent carboxyltransferase</fullName>
    </submittedName>
</protein>
<keyword evidence="2" id="KW-0378">Hydrolase</keyword>
<evidence type="ECO:0000259" key="4">
    <source>
        <dbReference type="SMART" id="SM00797"/>
    </source>
</evidence>
<dbReference type="AlphaFoldDB" id="A0A3N0EU88"/>
<dbReference type="Proteomes" id="UP000267469">
    <property type="component" value="Unassembled WGS sequence"/>
</dbReference>
<keyword evidence="3" id="KW-0067">ATP-binding</keyword>
<dbReference type="GO" id="GO:0016740">
    <property type="term" value="F:transferase activity"/>
    <property type="evidence" value="ECO:0007669"/>
    <property type="project" value="UniProtKB-KW"/>
</dbReference>
<dbReference type="SMART" id="SM00797">
    <property type="entry name" value="AHS2"/>
    <property type="match status" value="1"/>
</dbReference>
<evidence type="ECO:0000256" key="2">
    <source>
        <dbReference type="ARBA" id="ARBA00022801"/>
    </source>
</evidence>
<dbReference type="PANTHER" id="PTHR43309:SF5">
    <property type="entry name" value="5-OXOPROLINASE SUBUNIT C"/>
    <property type="match status" value="1"/>
</dbReference>
<reference evidence="5 6" key="1">
    <citation type="submission" date="2018-10" db="EMBL/GenBank/DDBJ databases">
        <title>Sinomicrobium pectinilyticum sp. nov., a pectinase-producing bacterium isolated from alkaline and saline soil, and emended description of the genus Sinomicrobium.</title>
        <authorList>
            <person name="Cheng B."/>
            <person name="Li C."/>
            <person name="Lai Q."/>
            <person name="Du M."/>
            <person name="Shao Z."/>
            <person name="Xu P."/>
            <person name="Yang C."/>
        </authorList>
    </citation>
    <scope>NUCLEOTIDE SEQUENCE [LARGE SCALE GENOMIC DNA]</scope>
    <source>
        <strain evidence="5 6">5DNS001</strain>
    </source>
</reference>
<dbReference type="InterPro" id="IPR003778">
    <property type="entry name" value="CT_A_B"/>
</dbReference>
<dbReference type="GO" id="GO:0016787">
    <property type="term" value="F:hydrolase activity"/>
    <property type="evidence" value="ECO:0007669"/>
    <property type="project" value="UniProtKB-KW"/>
</dbReference>
<dbReference type="InterPro" id="IPR029000">
    <property type="entry name" value="Cyclophilin-like_dom_sf"/>
</dbReference>
<dbReference type="EMBL" id="RJTM01000026">
    <property type="protein sequence ID" value="RNL91428.1"/>
    <property type="molecule type" value="Genomic_DNA"/>
</dbReference>
<keyword evidence="5" id="KW-0808">Transferase</keyword>
<keyword evidence="1" id="KW-0547">Nucleotide-binding</keyword>
<sequence>MIKVLKPGFYTSVQDTGRTGYRHMGVPVSGAMDIFSAVLANRLLNNEDDTAIVEITMTGPVLEFSEPTHIVITGAEMQPSLNKTEIPYNRVVRIKAGDVLSFGKLQKGIRSYLGIKGGIKTDKVLHSRSLYVPVTKTARIQEGSTLPYEPFKGDIENLIEIKIDNDFLFDSLIKVCPGPEYDTLSENDRKRLENAAFTVSAQNNRMAYQLEERLSSNDFSIITSATIPGTVQLTPSGKMIVLMRDCQTTGGYPRILQLTEKSTSVLAQKRSGERVDLQVLQQHITS</sequence>
<organism evidence="5 6">
    <name type="scientific">Sinomicrobium pectinilyticum</name>
    <dbReference type="NCBI Taxonomy" id="1084421"/>
    <lineage>
        <taxon>Bacteria</taxon>
        <taxon>Pseudomonadati</taxon>
        <taxon>Bacteroidota</taxon>
        <taxon>Flavobacteriia</taxon>
        <taxon>Flavobacteriales</taxon>
        <taxon>Flavobacteriaceae</taxon>
        <taxon>Sinomicrobium</taxon>
    </lineage>
</organism>
<evidence type="ECO:0000313" key="5">
    <source>
        <dbReference type="EMBL" id="RNL91428.1"/>
    </source>
</evidence>
<evidence type="ECO:0000313" key="6">
    <source>
        <dbReference type="Proteomes" id="UP000267469"/>
    </source>
</evidence>
<comment type="caution">
    <text evidence="5">The sequence shown here is derived from an EMBL/GenBank/DDBJ whole genome shotgun (WGS) entry which is preliminary data.</text>
</comment>
<accession>A0A3N0EU88</accession>
<evidence type="ECO:0000256" key="1">
    <source>
        <dbReference type="ARBA" id="ARBA00022741"/>
    </source>
</evidence>
<name>A0A3N0EU88_SINP1</name>
<dbReference type="PANTHER" id="PTHR43309">
    <property type="entry name" value="5-OXOPROLINASE SUBUNIT C"/>
    <property type="match status" value="1"/>
</dbReference>
<evidence type="ECO:0000256" key="3">
    <source>
        <dbReference type="ARBA" id="ARBA00022840"/>
    </source>
</evidence>
<dbReference type="OrthoDB" id="9782422at2"/>
<keyword evidence="6" id="KW-1185">Reference proteome</keyword>
<feature type="domain" description="Carboxyltransferase" evidence="4">
    <location>
        <begin position="23"/>
        <end position="284"/>
    </location>
</feature>
<gene>
    <name evidence="5" type="ORF">ED312_04450</name>
</gene>
<dbReference type="Pfam" id="PF02626">
    <property type="entry name" value="CT_A_B"/>
    <property type="match status" value="1"/>
</dbReference>
<proteinExistence type="predicted"/>
<dbReference type="RefSeq" id="WP_123214805.1">
    <property type="nucleotide sequence ID" value="NZ_RJTM01000026.1"/>
</dbReference>